<dbReference type="EMBL" id="JADNYJ010000192">
    <property type="protein sequence ID" value="KAF8875737.1"/>
    <property type="molecule type" value="Genomic_DNA"/>
</dbReference>
<dbReference type="OrthoDB" id="3100386at2759"/>
<gene>
    <name evidence="1" type="ORF">CPB84DRAFT_1752616</name>
</gene>
<evidence type="ECO:0000313" key="2">
    <source>
        <dbReference type="Proteomes" id="UP000724874"/>
    </source>
</evidence>
<dbReference type="AlphaFoldDB" id="A0A9P5THH8"/>
<proteinExistence type="predicted"/>
<protein>
    <submittedName>
        <fullName evidence="1">Uncharacterized protein</fullName>
    </submittedName>
</protein>
<organism evidence="1 2">
    <name type="scientific">Gymnopilus junonius</name>
    <name type="common">Spectacular rustgill mushroom</name>
    <name type="synonym">Gymnopilus spectabilis subsp. junonius</name>
    <dbReference type="NCBI Taxonomy" id="109634"/>
    <lineage>
        <taxon>Eukaryota</taxon>
        <taxon>Fungi</taxon>
        <taxon>Dikarya</taxon>
        <taxon>Basidiomycota</taxon>
        <taxon>Agaricomycotina</taxon>
        <taxon>Agaricomycetes</taxon>
        <taxon>Agaricomycetidae</taxon>
        <taxon>Agaricales</taxon>
        <taxon>Agaricineae</taxon>
        <taxon>Hymenogastraceae</taxon>
        <taxon>Gymnopilus</taxon>
    </lineage>
</organism>
<name>A0A9P5THH8_GYMJU</name>
<comment type="caution">
    <text evidence="1">The sequence shown here is derived from an EMBL/GenBank/DDBJ whole genome shotgun (WGS) entry which is preliminary data.</text>
</comment>
<sequence>MPPYTRKMTKTCKILVSVISYLNDCALDHLRSCYAMRCNKSWTQEQQKVHMATAKTLIENIQRLIYEFGEGDVTLFDCLDPAIIQAYVAFMSAPSGASGLVPELADAFWRPFLWKSERHKDTDPDEYTSRGELSIRTWEDVENWWDIIDSRAPFWHVHYIHDDDLD</sequence>
<accession>A0A9P5THH8</accession>
<keyword evidence="2" id="KW-1185">Reference proteome</keyword>
<dbReference type="Proteomes" id="UP000724874">
    <property type="component" value="Unassembled WGS sequence"/>
</dbReference>
<reference evidence="1" key="1">
    <citation type="submission" date="2020-11" db="EMBL/GenBank/DDBJ databases">
        <authorList>
            <consortium name="DOE Joint Genome Institute"/>
            <person name="Ahrendt S."/>
            <person name="Riley R."/>
            <person name="Andreopoulos W."/>
            <person name="LaButti K."/>
            <person name="Pangilinan J."/>
            <person name="Ruiz-duenas F.J."/>
            <person name="Barrasa J.M."/>
            <person name="Sanchez-Garcia M."/>
            <person name="Camarero S."/>
            <person name="Miyauchi S."/>
            <person name="Serrano A."/>
            <person name="Linde D."/>
            <person name="Babiker R."/>
            <person name="Drula E."/>
            <person name="Ayuso-Fernandez I."/>
            <person name="Pacheco R."/>
            <person name="Padilla G."/>
            <person name="Ferreira P."/>
            <person name="Barriuso J."/>
            <person name="Kellner H."/>
            <person name="Castanera R."/>
            <person name="Alfaro M."/>
            <person name="Ramirez L."/>
            <person name="Pisabarro A.G."/>
            <person name="Kuo A."/>
            <person name="Tritt A."/>
            <person name="Lipzen A."/>
            <person name="He G."/>
            <person name="Yan M."/>
            <person name="Ng V."/>
            <person name="Cullen D."/>
            <person name="Martin F."/>
            <person name="Rosso M.-N."/>
            <person name="Henrissat B."/>
            <person name="Hibbett D."/>
            <person name="Martinez A.T."/>
            <person name="Grigoriev I.V."/>
        </authorList>
    </citation>
    <scope>NUCLEOTIDE SEQUENCE</scope>
    <source>
        <strain evidence="1">AH 44721</strain>
    </source>
</reference>
<evidence type="ECO:0000313" key="1">
    <source>
        <dbReference type="EMBL" id="KAF8875737.1"/>
    </source>
</evidence>